<accession>A0AAV1YT57</accession>
<organism evidence="1 2">
    <name type="scientific">Larinioides sclopetarius</name>
    <dbReference type="NCBI Taxonomy" id="280406"/>
    <lineage>
        <taxon>Eukaryota</taxon>
        <taxon>Metazoa</taxon>
        <taxon>Ecdysozoa</taxon>
        <taxon>Arthropoda</taxon>
        <taxon>Chelicerata</taxon>
        <taxon>Arachnida</taxon>
        <taxon>Araneae</taxon>
        <taxon>Araneomorphae</taxon>
        <taxon>Entelegynae</taxon>
        <taxon>Araneoidea</taxon>
        <taxon>Araneidae</taxon>
        <taxon>Larinioides</taxon>
    </lineage>
</organism>
<dbReference type="Proteomes" id="UP001497382">
    <property type="component" value="Unassembled WGS sequence"/>
</dbReference>
<dbReference type="EMBL" id="CAXIEN010000002">
    <property type="protein sequence ID" value="CAL1261520.1"/>
    <property type="molecule type" value="Genomic_DNA"/>
</dbReference>
<comment type="caution">
    <text evidence="1">The sequence shown here is derived from an EMBL/GenBank/DDBJ whole genome shotgun (WGS) entry which is preliminary data.</text>
</comment>
<dbReference type="AlphaFoldDB" id="A0AAV1YT57"/>
<keyword evidence="2" id="KW-1185">Reference proteome</keyword>
<proteinExistence type="predicted"/>
<protein>
    <submittedName>
        <fullName evidence="1">Uncharacterized protein</fullName>
    </submittedName>
</protein>
<reference evidence="1 2" key="1">
    <citation type="submission" date="2024-04" db="EMBL/GenBank/DDBJ databases">
        <authorList>
            <person name="Rising A."/>
            <person name="Reimegard J."/>
            <person name="Sonavane S."/>
            <person name="Akerstrom W."/>
            <person name="Nylinder S."/>
            <person name="Hedman E."/>
            <person name="Kallberg Y."/>
        </authorList>
    </citation>
    <scope>NUCLEOTIDE SEQUENCE [LARGE SCALE GENOMIC DNA]</scope>
</reference>
<name>A0AAV1YT57_9ARAC</name>
<gene>
    <name evidence="1" type="ORF">LARSCL_LOCUS449</name>
</gene>
<feature type="non-terminal residue" evidence="1">
    <location>
        <position position="65"/>
    </location>
</feature>
<sequence length="65" mass="7290">MHAGLIECCENLSIKILQILPRLEPNTLDSLMKLLEDIGVAAEDDLKYVQESDLTEILRPIQARG</sequence>
<evidence type="ECO:0000313" key="2">
    <source>
        <dbReference type="Proteomes" id="UP001497382"/>
    </source>
</evidence>
<evidence type="ECO:0000313" key="1">
    <source>
        <dbReference type="EMBL" id="CAL1261520.1"/>
    </source>
</evidence>